<dbReference type="EMBL" id="JAPFPW010000057">
    <property type="protein sequence ID" value="MCW7755464.1"/>
    <property type="molecule type" value="Genomic_DNA"/>
</dbReference>
<organism evidence="1 2">
    <name type="scientific">Desulfobotulus pelophilus</name>
    <dbReference type="NCBI Taxonomy" id="2823377"/>
    <lineage>
        <taxon>Bacteria</taxon>
        <taxon>Pseudomonadati</taxon>
        <taxon>Thermodesulfobacteriota</taxon>
        <taxon>Desulfobacteria</taxon>
        <taxon>Desulfobacterales</taxon>
        <taxon>Desulfobacteraceae</taxon>
        <taxon>Desulfobotulus</taxon>
    </lineage>
</organism>
<proteinExistence type="predicted"/>
<name>A0ABT3NDC2_9BACT</name>
<accession>A0ABT3NDC2</accession>
<dbReference type="Proteomes" id="UP001209681">
    <property type="component" value="Unassembled WGS sequence"/>
</dbReference>
<evidence type="ECO:0000313" key="1">
    <source>
        <dbReference type="EMBL" id="MCW7755464.1"/>
    </source>
</evidence>
<dbReference type="RefSeq" id="WP_265426411.1">
    <property type="nucleotide sequence ID" value="NZ_JAPFPW010000057.1"/>
</dbReference>
<protein>
    <submittedName>
        <fullName evidence="1">Uncharacterized protein</fullName>
    </submittedName>
</protein>
<comment type="caution">
    <text evidence="1">The sequence shown here is derived from an EMBL/GenBank/DDBJ whole genome shotgun (WGS) entry which is preliminary data.</text>
</comment>
<evidence type="ECO:0000313" key="2">
    <source>
        <dbReference type="Proteomes" id="UP001209681"/>
    </source>
</evidence>
<reference evidence="1 2" key="1">
    <citation type="submission" date="2022-11" db="EMBL/GenBank/DDBJ databases">
        <title>Desulfobotulus tamanensis H1 sp. nov. - anaerobic, alkaliphilic, sulphate reducing bacterium isolated from terrestrial mud volcano.</title>
        <authorList>
            <person name="Frolova A."/>
            <person name="Merkel A.Y."/>
            <person name="Slobodkin A.I."/>
        </authorList>
    </citation>
    <scope>NUCLEOTIDE SEQUENCE [LARGE SCALE GENOMIC DNA]</scope>
    <source>
        <strain evidence="1 2">H1</strain>
    </source>
</reference>
<gene>
    <name evidence="1" type="ORF">OOT00_15925</name>
</gene>
<keyword evidence="2" id="KW-1185">Reference proteome</keyword>
<sequence>MLVERRSGTGRRRRGSFVPDVLVACRRIRDALVEWTREHGGTDVARIISDEERILEAHWEMWKHVLGYDIREIHKAEDLYISPEERQQIRDEVRRDGSARRVARIIRADGTVLRIDIFMIQKKARYHSFIKILE</sequence>